<comment type="caution">
    <text evidence="2">The sequence shown here is derived from an EMBL/GenBank/DDBJ whole genome shotgun (WGS) entry which is preliminary data.</text>
</comment>
<accession>A0AAD7F345</accession>
<sequence>MREAKKCVNKGRSYRIITPYDAQRGRIEEALKKEKIPWEDRVFCVDSFQGRSSAHSILALLTYDCILGNEADYIILSIVRTKKIGFLAEQRRVNVMLSRCKKGMRICTSRAFVEGAAKDTLVGLLARDIGQGAWGS</sequence>
<feature type="domain" description="DNA2/NAM7 helicase-like C-terminal" evidence="1">
    <location>
        <begin position="9"/>
        <end position="108"/>
    </location>
</feature>
<evidence type="ECO:0000259" key="1">
    <source>
        <dbReference type="Pfam" id="PF13087"/>
    </source>
</evidence>
<gene>
    <name evidence="2" type="ORF">DFH08DRAFT_267321</name>
</gene>
<dbReference type="EMBL" id="JARIHO010000003">
    <property type="protein sequence ID" value="KAJ7364147.1"/>
    <property type="molecule type" value="Genomic_DNA"/>
</dbReference>
<organism evidence="2 3">
    <name type="scientific">Mycena albidolilacea</name>
    <dbReference type="NCBI Taxonomy" id="1033008"/>
    <lineage>
        <taxon>Eukaryota</taxon>
        <taxon>Fungi</taxon>
        <taxon>Dikarya</taxon>
        <taxon>Basidiomycota</taxon>
        <taxon>Agaricomycotina</taxon>
        <taxon>Agaricomycetes</taxon>
        <taxon>Agaricomycetidae</taxon>
        <taxon>Agaricales</taxon>
        <taxon>Marasmiineae</taxon>
        <taxon>Mycenaceae</taxon>
        <taxon>Mycena</taxon>
    </lineage>
</organism>
<reference evidence="2" key="1">
    <citation type="submission" date="2023-03" db="EMBL/GenBank/DDBJ databases">
        <title>Massive genome expansion in bonnet fungi (Mycena s.s.) driven by repeated elements and novel gene families across ecological guilds.</title>
        <authorList>
            <consortium name="Lawrence Berkeley National Laboratory"/>
            <person name="Harder C.B."/>
            <person name="Miyauchi S."/>
            <person name="Viragh M."/>
            <person name="Kuo A."/>
            <person name="Thoen E."/>
            <person name="Andreopoulos B."/>
            <person name="Lu D."/>
            <person name="Skrede I."/>
            <person name="Drula E."/>
            <person name="Henrissat B."/>
            <person name="Morin E."/>
            <person name="Kohler A."/>
            <person name="Barry K."/>
            <person name="LaButti K."/>
            <person name="Morin E."/>
            <person name="Salamov A."/>
            <person name="Lipzen A."/>
            <person name="Mereny Z."/>
            <person name="Hegedus B."/>
            <person name="Baldrian P."/>
            <person name="Stursova M."/>
            <person name="Weitz H."/>
            <person name="Taylor A."/>
            <person name="Grigoriev I.V."/>
            <person name="Nagy L.G."/>
            <person name="Martin F."/>
            <person name="Kauserud H."/>
        </authorList>
    </citation>
    <scope>NUCLEOTIDE SEQUENCE</scope>
    <source>
        <strain evidence="2">CBHHK002</strain>
    </source>
</reference>
<protein>
    <submittedName>
        <fullName evidence="2">AAA domain-containing protein</fullName>
    </submittedName>
</protein>
<keyword evidence="3" id="KW-1185">Reference proteome</keyword>
<dbReference type="InterPro" id="IPR041679">
    <property type="entry name" value="DNA2/NAM7-like_C"/>
</dbReference>
<name>A0AAD7F345_9AGAR</name>
<dbReference type="InterPro" id="IPR047187">
    <property type="entry name" value="SF1_C_Upf1"/>
</dbReference>
<proteinExistence type="predicted"/>
<dbReference type="InterPro" id="IPR027417">
    <property type="entry name" value="P-loop_NTPase"/>
</dbReference>
<evidence type="ECO:0000313" key="2">
    <source>
        <dbReference type="EMBL" id="KAJ7364147.1"/>
    </source>
</evidence>
<dbReference type="AlphaFoldDB" id="A0AAD7F345"/>
<dbReference type="CDD" id="cd18808">
    <property type="entry name" value="SF1_C_Upf1"/>
    <property type="match status" value="1"/>
</dbReference>
<dbReference type="SUPFAM" id="SSF52540">
    <property type="entry name" value="P-loop containing nucleoside triphosphate hydrolases"/>
    <property type="match status" value="1"/>
</dbReference>
<dbReference type="PANTHER" id="PTHR10887:SF495">
    <property type="entry name" value="HELICASE SENATAXIN ISOFORM X1-RELATED"/>
    <property type="match status" value="1"/>
</dbReference>
<dbReference type="Gene3D" id="3.40.50.300">
    <property type="entry name" value="P-loop containing nucleotide triphosphate hydrolases"/>
    <property type="match status" value="1"/>
</dbReference>
<evidence type="ECO:0000313" key="3">
    <source>
        <dbReference type="Proteomes" id="UP001218218"/>
    </source>
</evidence>
<dbReference type="Pfam" id="PF13087">
    <property type="entry name" value="AAA_12"/>
    <property type="match status" value="1"/>
</dbReference>
<dbReference type="PANTHER" id="PTHR10887">
    <property type="entry name" value="DNA2/NAM7 HELICASE FAMILY"/>
    <property type="match status" value="1"/>
</dbReference>
<dbReference type="Proteomes" id="UP001218218">
    <property type="component" value="Unassembled WGS sequence"/>
</dbReference>
<dbReference type="InterPro" id="IPR045055">
    <property type="entry name" value="DNA2/NAM7-like"/>
</dbReference>